<evidence type="ECO:0000313" key="3">
    <source>
        <dbReference type="EMBL" id="CAE8740261.1"/>
    </source>
</evidence>
<proteinExistence type="predicted"/>
<dbReference type="EMBL" id="CAJNNW010037241">
    <property type="protein sequence ID" value="CAE8740261.1"/>
    <property type="molecule type" value="Genomic_DNA"/>
</dbReference>
<feature type="region of interest" description="Disordered" evidence="1">
    <location>
        <begin position="214"/>
        <end position="235"/>
    </location>
</feature>
<evidence type="ECO:0000313" key="4">
    <source>
        <dbReference type="Proteomes" id="UP000654075"/>
    </source>
</evidence>
<organism evidence="2 4">
    <name type="scientific">Polarella glacialis</name>
    <name type="common">Dinoflagellate</name>
    <dbReference type="NCBI Taxonomy" id="89957"/>
    <lineage>
        <taxon>Eukaryota</taxon>
        <taxon>Sar</taxon>
        <taxon>Alveolata</taxon>
        <taxon>Dinophyceae</taxon>
        <taxon>Suessiales</taxon>
        <taxon>Suessiaceae</taxon>
        <taxon>Polarella</taxon>
    </lineage>
</organism>
<gene>
    <name evidence="2" type="ORF">PGLA1383_LOCUS41054</name>
    <name evidence="3" type="ORF">PGLA2088_LOCUS49954</name>
</gene>
<feature type="compositionally biased region" description="Basic and acidic residues" evidence="1">
    <location>
        <begin position="18"/>
        <end position="28"/>
    </location>
</feature>
<dbReference type="AlphaFoldDB" id="A0A813GIB5"/>
<protein>
    <submittedName>
        <fullName evidence="2">Uncharacterized protein</fullName>
    </submittedName>
</protein>
<comment type="caution">
    <text evidence="2">The sequence shown here is derived from an EMBL/GenBank/DDBJ whole genome shotgun (WGS) entry which is preliminary data.</text>
</comment>
<feature type="region of interest" description="Disordered" evidence="1">
    <location>
        <begin position="1"/>
        <end position="169"/>
    </location>
</feature>
<name>A0A813GIB5_POLGL</name>
<dbReference type="EMBL" id="CAJNNV010028255">
    <property type="protein sequence ID" value="CAE8623845.1"/>
    <property type="molecule type" value="Genomic_DNA"/>
</dbReference>
<evidence type="ECO:0000256" key="1">
    <source>
        <dbReference type="SAM" id="MobiDB-lite"/>
    </source>
</evidence>
<evidence type="ECO:0000313" key="2">
    <source>
        <dbReference type="EMBL" id="CAE8623845.1"/>
    </source>
</evidence>
<feature type="compositionally biased region" description="Basic and acidic residues" evidence="1">
    <location>
        <begin position="219"/>
        <end position="228"/>
    </location>
</feature>
<dbReference type="Proteomes" id="UP000654075">
    <property type="component" value="Unassembled WGS sequence"/>
</dbReference>
<accession>A0A813GIB5</accession>
<reference evidence="2" key="1">
    <citation type="submission" date="2021-02" db="EMBL/GenBank/DDBJ databases">
        <authorList>
            <person name="Dougan E. K."/>
            <person name="Rhodes N."/>
            <person name="Thang M."/>
            <person name="Chan C."/>
        </authorList>
    </citation>
    <scope>NUCLEOTIDE SEQUENCE</scope>
</reference>
<sequence>MPSQDDGPLDEGLTPNASEKEENGSEKKEKKKKRRSDSSSSRGEVRGKRKKQQSAAFSNFSSFDQGGGAFTGKSYEEKTAEEKLEEMLHGPMTDTARDDRFRREAKLQKEKDGSSGWNAHGSSGGFGGKDKGSGKGSGKSSRPTPPPMQRSTPLISSAAPASGSTPRFLKPGDAVVVYGLTSEAGQKLNGKSGVITKYVEESGRFVVELTKGMSSVHSLKRENVRSDDAPQASGI</sequence>
<feature type="compositionally biased region" description="Low complexity" evidence="1">
    <location>
        <begin position="54"/>
        <end position="63"/>
    </location>
</feature>
<feature type="compositionally biased region" description="Basic and acidic residues" evidence="1">
    <location>
        <begin position="74"/>
        <end position="88"/>
    </location>
</feature>
<keyword evidence="4" id="KW-1185">Reference proteome</keyword>
<feature type="compositionally biased region" description="Basic and acidic residues" evidence="1">
    <location>
        <begin position="95"/>
        <end position="113"/>
    </location>
</feature>
<dbReference type="Proteomes" id="UP000626109">
    <property type="component" value="Unassembled WGS sequence"/>
</dbReference>